<dbReference type="AlphaFoldDB" id="A0A9P0AB04"/>
<dbReference type="Gene3D" id="3.90.70.10">
    <property type="entry name" value="Cysteine proteinases"/>
    <property type="match status" value="1"/>
</dbReference>
<evidence type="ECO:0000259" key="2">
    <source>
        <dbReference type="SMART" id="SM00645"/>
    </source>
</evidence>
<proteinExistence type="predicted"/>
<name>A0A9P0AB04_BEMTA</name>
<dbReference type="Pfam" id="PF00112">
    <property type="entry name" value="Peptidase_C1"/>
    <property type="match status" value="1"/>
</dbReference>
<dbReference type="EMBL" id="OU963864">
    <property type="protein sequence ID" value="CAH0387056.1"/>
    <property type="molecule type" value="Genomic_DNA"/>
</dbReference>
<dbReference type="GO" id="GO:0006508">
    <property type="term" value="P:proteolysis"/>
    <property type="evidence" value="ECO:0007669"/>
    <property type="project" value="InterPro"/>
</dbReference>
<organism evidence="3 4">
    <name type="scientific">Bemisia tabaci</name>
    <name type="common">Sweetpotato whitefly</name>
    <name type="synonym">Aleurodes tabaci</name>
    <dbReference type="NCBI Taxonomy" id="7038"/>
    <lineage>
        <taxon>Eukaryota</taxon>
        <taxon>Metazoa</taxon>
        <taxon>Ecdysozoa</taxon>
        <taxon>Arthropoda</taxon>
        <taxon>Hexapoda</taxon>
        <taxon>Insecta</taxon>
        <taxon>Pterygota</taxon>
        <taxon>Neoptera</taxon>
        <taxon>Paraneoptera</taxon>
        <taxon>Hemiptera</taxon>
        <taxon>Sternorrhyncha</taxon>
        <taxon>Aleyrodoidea</taxon>
        <taxon>Aleyrodidae</taxon>
        <taxon>Aleyrodinae</taxon>
        <taxon>Bemisia</taxon>
    </lineage>
</organism>
<evidence type="ECO:0000256" key="1">
    <source>
        <dbReference type="SAM" id="SignalP"/>
    </source>
</evidence>
<feature type="domain" description="Peptidase C1A papain C-terminal" evidence="2">
    <location>
        <begin position="93"/>
        <end position="351"/>
    </location>
</feature>
<feature type="chain" id="PRO_5040419000" description="Peptidase C1A papain C-terminal domain-containing protein" evidence="1">
    <location>
        <begin position="21"/>
        <end position="354"/>
    </location>
</feature>
<dbReference type="GO" id="GO:0008234">
    <property type="term" value="F:cysteine-type peptidase activity"/>
    <property type="evidence" value="ECO:0007669"/>
    <property type="project" value="InterPro"/>
</dbReference>
<keyword evidence="1" id="KW-0732">Signal</keyword>
<dbReference type="InterPro" id="IPR000668">
    <property type="entry name" value="Peptidase_C1A_C"/>
</dbReference>
<dbReference type="KEGG" id="btab:109039003"/>
<feature type="signal peptide" evidence="1">
    <location>
        <begin position="1"/>
        <end position="20"/>
    </location>
</feature>
<keyword evidence="4" id="KW-1185">Reference proteome</keyword>
<accession>A0A9P0AB04</accession>
<protein>
    <recommendedName>
        <fullName evidence="2">Peptidase C1A papain C-terminal domain-containing protein</fullName>
    </recommendedName>
</protein>
<reference evidence="3" key="1">
    <citation type="submission" date="2021-12" db="EMBL/GenBank/DDBJ databases">
        <authorList>
            <person name="King R."/>
        </authorList>
    </citation>
    <scope>NUCLEOTIDE SEQUENCE</scope>
</reference>
<evidence type="ECO:0000313" key="3">
    <source>
        <dbReference type="EMBL" id="CAH0387056.1"/>
    </source>
</evidence>
<dbReference type="SUPFAM" id="SSF54001">
    <property type="entry name" value="Cysteine proteinases"/>
    <property type="match status" value="1"/>
</dbReference>
<dbReference type="InterPro" id="IPR038765">
    <property type="entry name" value="Papain-like_cys_pep_sf"/>
</dbReference>
<sequence>MLELTWTILLSVGLIHQTSGSDYLAEVLKKHPTWSFELENVESFIQRTLAYLGSSDVDTEDMLRARVSESLPLDMDHIPRKIDDPEWVSPQELPDRYDARQKWKSCSNLLRDVQDEGVCHTDSPGIVSSVMADRYCIFTNGSFKEILSQEMLVGCAEYCTQGSRLAQSWRYATSQGIPTGGGFNSRKGCLPYDHPPCRHTNGSYVHSPVKGGRRLKPCDESFPYDHDCPKQCTNRKYSKSLDADRVKLETWYMLSRDESDIRRDIFAYGPVATFIIFTDQLFDKPDGMYQQKEGRRRISTFKCLKLIGWGEESNVKFWLAVNSWDSWGNKVFKIPRGSNYDLVESLPTTGIYFK</sequence>
<dbReference type="SMART" id="SM00645">
    <property type="entry name" value="Pept_C1"/>
    <property type="match status" value="1"/>
</dbReference>
<evidence type="ECO:0000313" key="4">
    <source>
        <dbReference type="Proteomes" id="UP001152759"/>
    </source>
</evidence>
<gene>
    <name evidence="3" type="ORF">BEMITA_LOCUS6113</name>
</gene>
<dbReference type="Proteomes" id="UP001152759">
    <property type="component" value="Chromosome 3"/>
</dbReference>